<dbReference type="CDD" id="cd09612">
    <property type="entry name" value="Jacalin"/>
    <property type="match status" value="1"/>
</dbReference>
<accession>A0A8J5HM50</accession>
<dbReference type="Pfam" id="PF01419">
    <property type="entry name" value="Jacalin"/>
    <property type="match status" value="1"/>
</dbReference>
<evidence type="ECO:0000259" key="3">
    <source>
        <dbReference type="PROSITE" id="PS51752"/>
    </source>
</evidence>
<protein>
    <recommendedName>
        <fullName evidence="3">Jacalin-type lectin domain-containing protein</fullName>
    </recommendedName>
</protein>
<dbReference type="PROSITE" id="PS51752">
    <property type="entry name" value="JACALIN_LECTIN"/>
    <property type="match status" value="1"/>
</dbReference>
<keyword evidence="2" id="KW-0175">Coiled coil</keyword>
<dbReference type="InterPro" id="IPR001229">
    <property type="entry name" value="Jacalin-like_lectin_dom"/>
</dbReference>
<reference evidence="4 5" key="1">
    <citation type="submission" date="2020-08" db="EMBL/GenBank/DDBJ databases">
        <title>Plant Genome Project.</title>
        <authorList>
            <person name="Zhang R.-G."/>
        </authorList>
    </citation>
    <scope>NUCLEOTIDE SEQUENCE [LARGE SCALE GENOMIC DNA]</scope>
    <source>
        <tissue evidence="4">Rhizome</tissue>
    </source>
</reference>
<dbReference type="PANTHER" id="PTHR46506">
    <property type="entry name" value="OS05G0143600 PROTEIN"/>
    <property type="match status" value="1"/>
</dbReference>
<dbReference type="EMBL" id="JACMSC010000004">
    <property type="protein sequence ID" value="KAG6526752.1"/>
    <property type="molecule type" value="Genomic_DNA"/>
</dbReference>
<name>A0A8J5HM50_ZINOF</name>
<dbReference type="Proteomes" id="UP000734854">
    <property type="component" value="Unassembled WGS sequence"/>
</dbReference>
<dbReference type="OrthoDB" id="581739at2759"/>
<dbReference type="InterPro" id="IPR033734">
    <property type="entry name" value="Jacalin-like_lectin_dom_plant"/>
</dbReference>
<feature type="domain" description="Jacalin-type lectin" evidence="3">
    <location>
        <begin position="94"/>
        <end position="234"/>
    </location>
</feature>
<comment type="caution">
    <text evidence="4">The sequence shown here is derived from an EMBL/GenBank/DDBJ whole genome shotgun (WGS) entry which is preliminary data.</text>
</comment>
<dbReference type="AlphaFoldDB" id="A0A8J5HM50"/>
<keyword evidence="1" id="KW-0430">Lectin</keyword>
<keyword evidence="5" id="KW-1185">Reference proteome</keyword>
<evidence type="ECO:0000256" key="1">
    <source>
        <dbReference type="ARBA" id="ARBA00022734"/>
    </source>
</evidence>
<dbReference type="GO" id="GO:0030246">
    <property type="term" value="F:carbohydrate binding"/>
    <property type="evidence" value="ECO:0007669"/>
    <property type="project" value="UniProtKB-KW"/>
</dbReference>
<proteinExistence type="predicted"/>
<evidence type="ECO:0000313" key="4">
    <source>
        <dbReference type="EMBL" id="KAG6526752.1"/>
    </source>
</evidence>
<dbReference type="SMART" id="SM00915">
    <property type="entry name" value="Jacalin"/>
    <property type="match status" value="1"/>
</dbReference>
<organism evidence="4 5">
    <name type="scientific">Zingiber officinale</name>
    <name type="common">Ginger</name>
    <name type="synonym">Amomum zingiber</name>
    <dbReference type="NCBI Taxonomy" id="94328"/>
    <lineage>
        <taxon>Eukaryota</taxon>
        <taxon>Viridiplantae</taxon>
        <taxon>Streptophyta</taxon>
        <taxon>Embryophyta</taxon>
        <taxon>Tracheophyta</taxon>
        <taxon>Spermatophyta</taxon>
        <taxon>Magnoliopsida</taxon>
        <taxon>Liliopsida</taxon>
        <taxon>Zingiberales</taxon>
        <taxon>Zingiberaceae</taxon>
        <taxon>Zingiber</taxon>
    </lineage>
</organism>
<sequence length="235" mass="26415">MVGPSLNLNVDVNKCFSGLWKSWRRPNTDVERLKKEMEKLKAKRNDIKSKIEEAKRGSNLATAEAKQWQRDLESLEDQVAAIFEDFTRITFHDNIKIGAWGGSGEQRFDIGGSAFQITRVRLHAGVVVDSLEVSYVDDRNKVATSRAGGSGGKFHEFELRDGEYINWMVGSVREYNGETCITQLEFRTNLGKQHGPFGAAGSNRFTVPVKDGRVVGFFGRYTKYVNKIGVYLAPN</sequence>
<feature type="coiled-coil region" evidence="2">
    <location>
        <begin position="30"/>
        <end position="85"/>
    </location>
</feature>
<gene>
    <name evidence="4" type="ORF">ZIOFF_016753</name>
</gene>
<evidence type="ECO:0000313" key="5">
    <source>
        <dbReference type="Proteomes" id="UP000734854"/>
    </source>
</evidence>
<evidence type="ECO:0000256" key="2">
    <source>
        <dbReference type="SAM" id="Coils"/>
    </source>
</evidence>